<feature type="region of interest" description="Disordered" evidence="1">
    <location>
        <begin position="60"/>
        <end position="117"/>
    </location>
</feature>
<comment type="caution">
    <text evidence="3">The sequence shown here is derived from an EMBL/GenBank/DDBJ whole genome shotgun (WGS) entry which is preliminary data.</text>
</comment>
<evidence type="ECO:0000256" key="1">
    <source>
        <dbReference type="SAM" id="MobiDB-lite"/>
    </source>
</evidence>
<dbReference type="SUPFAM" id="SSF144206">
    <property type="entry name" value="NOB1 zinc finger-like"/>
    <property type="match status" value="1"/>
</dbReference>
<name>A0AAD3M8L0_LATJO</name>
<keyword evidence="4" id="KW-1185">Reference proteome</keyword>
<dbReference type="InterPro" id="IPR036283">
    <property type="entry name" value="NOB1_Zf-like_sf"/>
</dbReference>
<feature type="compositionally biased region" description="Basic and acidic residues" evidence="1">
    <location>
        <begin position="95"/>
        <end position="117"/>
    </location>
</feature>
<feature type="non-terminal residue" evidence="3">
    <location>
        <position position="117"/>
    </location>
</feature>
<accession>A0AAD3M8L0</accession>
<dbReference type="InterPro" id="IPR059113">
    <property type="entry name" value="Znf_ribbon"/>
</dbReference>
<evidence type="ECO:0000313" key="3">
    <source>
        <dbReference type="EMBL" id="GLD49343.1"/>
    </source>
</evidence>
<protein>
    <submittedName>
        <fullName evidence="3">E3 ubiquitin-protein ligase rnf213-alpha-like protein</fullName>
    </submittedName>
</protein>
<dbReference type="AlphaFoldDB" id="A0AAD3M8L0"/>
<dbReference type="Pfam" id="PF13248">
    <property type="entry name" value="Zn_ribbon_3"/>
    <property type="match status" value="1"/>
</dbReference>
<organism evidence="3 4">
    <name type="scientific">Lates japonicus</name>
    <name type="common">Japanese lates</name>
    <dbReference type="NCBI Taxonomy" id="270547"/>
    <lineage>
        <taxon>Eukaryota</taxon>
        <taxon>Metazoa</taxon>
        <taxon>Chordata</taxon>
        <taxon>Craniata</taxon>
        <taxon>Vertebrata</taxon>
        <taxon>Euteleostomi</taxon>
        <taxon>Actinopterygii</taxon>
        <taxon>Neopterygii</taxon>
        <taxon>Teleostei</taxon>
        <taxon>Neoteleostei</taxon>
        <taxon>Acanthomorphata</taxon>
        <taxon>Carangaria</taxon>
        <taxon>Carangaria incertae sedis</taxon>
        <taxon>Centropomidae</taxon>
        <taxon>Lates</taxon>
    </lineage>
</organism>
<evidence type="ECO:0000313" key="4">
    <source>
        <dbReference type="Proteomes" id="UP001279410"/>
    </source>
</evidence>
<feature type="domain" description="Putative zinc-ribbon" evidence="2">
    <location>
        <begin position="34"/>
        <end position="57"/>
    </location>
</feature>
<dbReference type="Proteomes" id="UP001279410">
    <property type="component" value="Unassembled WGS sequence"/>
</dbReference>
<sequence>MCAENKNQTWMLLLFLSARQKKKSAQRTLSLKMKCSQCGHNILEKTAKFCSECGRKLSVQPADTHDADSQPKSLVADLKGTTEELVPEKSAPPVDNKESNKSPKRPNEEVVDNPKKK</sequence>
<reference evidence="3" key="1">
    <citation type="submission" date="2022-08" db="EMBL/GenBank/DDBJ databases">
        <title>Genome sequencing of akame (Lates japonicus).</title>
        <authorList>
            <person name="Hashiguchi Y."/>
            <person name="Takahashi H."/>
        </authorList>
    </citation>
    <scope>NUCLEOTIDE SEQUENCE</scope>
    <source>
        <strain evidence="3">Kochi</strain>
    </source>
</reference>
<proteinExistence type="predicted"/>
<gene>
    <name evidence="3" type="ORF">AKAME5_000315300</name>
</gene>
<dbReference type="EMBL" id="BRZM01000007">
    <property type="protein sequence ID" value="GLD49343.1"/>
    <property type="molecule type" value="Genomic_DNA"/>
</dbReference>
<evidence type="ECO:0000259" key="2">
    <source>
        <dbReference type="Pfam" id="PF13248"/>
    </source>
</evidence>